<proteinExistence type="inferred from homology"/>
<feature type="transmembrane region" description="Helical" evidence="7">
    <location>
        <begin position="222"/>
        <end position="241"/>
    </location>
</feature>
<evidence type="ECO:0000256" key="4">
    <source>
        <dbReference type="ARBA" id="ARBA00022692"/>
    </source>
</evidence>
<feature type="transmembrane region" description="Helical" evidence="7">
    <location>
        <begin position="183"/>
        <end position="202"/>
    </location>
</feature>
<keyword evidence="10" id="KW-1185">Reference proteome</keyword>
<dbReference type="InterPro" id="IPR050638">
    <property type="entry name" value="AA-Vitamin_Transporters"/>
</dbReference>
<protein>
    <submittedName>
        <fullName evidence="9">Antibiotic transporter</fullName>
    </submittedName>
</protein>
<dbReference type="STRING" id="1714016.BA724_03025"/>
<feature type="transmembrane region" description="Helical" evidence="7">
    <location>
        <begin position="253"/>
        <end position="271"/>
    </location>
</feature>
<keyword evidence="3" id="KW-1003">Cell membrane</keyword>
<dbReference type="GO" id="GO:0005886">
    <property type="term" value="C:plasma membrane"/>
    <property type="evidence" value="ECO:0007669"/>
    <property type="project" value="UniProtKB-SubCell"/>
</dbReference>
<comment type="similarity">
    <text evidence="2">Belongs to the EamA transporter family.</text>
</comment>
<comment type="caution">
    <text evidence="9">The sequence shown here is derived from an EMBL/GenBank/DDBJ whole genome shotgun (WGS) entry which is preliminary data.</text>
</comment>
<keyword evidence="6 7" id="KW-0472">Membrane</keyword>
<evidence type="ECO:0000313" key="10">
    <source>
        <dbReference type="Proteomes" id="UP000095658"/>
    </source>
</evidence>
<gene>
    <name evidence="9" type="ORF">BA724_03025</name>
</gene>
<evidence type="ECO:0000256" key="1">
    <source>
        <dbReference type="ARBA" id="ARBA00004651"/>
    </source>
</evidence>
<feature type="domain" description="EamA" evidence="8">
    <location>
        <begin position="9"/>
        <end position="143"/>
    </location>
</feature>
<feature type="transmembrane region" description="Helical" evidence="7">
    <location>
        <begin position="277"/>
        <end position="294"/>
    </location>
</feature>
<name>A0A1E7DRT4_9BACI</name>
<dbReference type="SUPFAM" id="SSF103481">
    <property type="entry name" value="Multidrug resistance efflux transporter EmrE"/>
    <property type="match status" value="2"/>
</dbReference>
<feature type="transmembrane region" description="Helical" evidence="7">
    <location>
        <begin position="12"/>
        <end position="30"/>
    </location>
</feature>
<comment type="subcellular location">
    <subcellularLocation>
        <location evidence="1">Cell membrane</location>
        <topology evidence="1">Multi-pass membrane protein</topology>
    </subcellularLocation>
</comment>
<evidence type="ECO:0000256" key="6">
    <source>
        <dbReference type="ARBA" id="ARBA00023136"/>
    </source>
</evidence>
<evidence type="ECO:0000256" key="2">
    <source>
        <dbReference type="ARBA" id="ARBA00007362"/>
    </source>
</evidence>
<evidence type="ECO:0000259" key="8">
    <source>
        <dbReference type="Pfam" id="PF00892"/>
    </source>
</evidence>
<feature type="transmembrane region" description="Helical" evidence="7">
    <location>
        <begin position="126"/>
        <end position="144"/>
    </location>
</feature>
<reference evidence="9 10" key="1">
    <citation type="submission" date="2016-06" db="EMBL/GenBank/DDBJ databases">
        <title>Domibacillus iocasae genome sequencing.</title>
        <authorList>
            <person name="Verma A."/>
            <person name="Pal Y."/>
            <person name="Ojha A.K."/>
            <person name="Krishnamurthi S."/>
        </authorList>
    </citation>
    <scope>NUCLEOTIDE SEQUENCE [LARGE SCALE GENOMIC DNA]</scope>
    <source>
        <strain evidence="9 10">DSM 29979</strain>
    </source>
</reference>
<dbReference type="PANTHER" id="PTHR32322:SF18">
    <property type="entry name" value="S-ADENOSYLMETHIONINE_S-ADENOSYLHOMOCYSTEINE TRANSPORTER"/>
    <property type="match status" value="1"/>
</dbReference>
<dbReference type="InterPro" id="IPR037185">
    <property type="entry name" value="EmrE-like"/>
</dbReference>
<keyword evidence="4 7" id="KW-0812">Transmembrane</keyword>
<sequence length="315" mass="34974">MKHIEKNRTAYFLLVLANVIWGGNFVIGRLGAEYFPPITFSLLRWSVAFLLLTPFMVRPVLRDSKVLWSHKWIVLLLSVTGVAGYNTIIYFSLHFTTSINASIVNSAIPLFIAVFSFLILKERLSVLQATGILLSVIGIIFIISKGSFETLQAFKLNPGDLFVLVAVVSWSIYSIVIKKYSKILPAFTTLYVTSFVGILILFPLSLLEIMQTDAAVTFNLESLLILGYVGCFASIVAFISWNTGVAKIGAAKSGIFINLLPVFATLFAIVFTEEDLLWYQIAGGFIVILGVMLSSRKNGTALQKPQHTRHCNEEF</sequence>
<evidence type="ECO:0000256" key="5">
    <source>
        <dbReference type="ARBA" id="ARBA00022989"/>
    </source>
</evidence>
<evidence type="ECO:0000256" key="7">
    <source>
        <dbReference type="SAM" id="Phobius"/>
    </source>
</evidence>
<dbReference type="InterPro" id="IPR000620">
    <property type="entry name" value="EamA_dom"/>
</dbReference>
<feature type="transmembrane region" description="Helical" evidence="7">
    <location>
        <begin position="73"/>
        <end position="93"/>
    </location>
</feature>
<dbReference type="Pfam" id="PF00892">
    <property type="entry name" value="EamA"/>
    <property type="match status" value="2"/>
</dbReference>
<evidence type="ECO:0000313" key="9">
    <source>
        <dbReference type="EMBL" id="OES45793.1"/>
    </source>
</evidence>
<dbReference type="Proteomes" id="UP000095658">
    <property type="component" value="Unassembled WGS sequence"/>
</dbReference>
<dbReference type="AlphaFoldDB" id="A0A1E7DRT4"/>
<feature type="domain" description="EamA" evidence="8">
    <location>
        <begin position="158"/>
        <end position="295"/>
    </location>
</feature>
<dbReference type="EMBL" id="MAMP01000012">
    <property type="protein sequence ID" value="OES45793.1"/>
    <property type="molecule type" value="Genomic_DNA"/>
</dbReference>
<dbReference type="OrthoDB" id="9805239at2"/>
<dbReference type="PANTHER" id="PTHR32322">
    <property type="entry name" value="INNER MEMBRANE TRANSPORTER"/>
    <property type="match status" value="1"/>
</dbReference>
<feature type="transmembrane region" description="Helical" evidence="7">
    <location>
        <begin position="99"/>
        <end position="119"/>
    </location>
</feature>
<organism evidence="9 10">
    <name type="scientific">Domibacillus iocasae</name>
    <dbReference type="NCBI Taxonomy" id="1714016"/>
    <lineage>
        <taxon>Bacteria</taxon>
        <taxon>Bacillati</taxon>
        <taxon>Bacillota</taxon>
        <taxon>Bacilli</taxon>
        <taxon>Bacillales</taxon>
        <taxon>Bacillaceae</taxon>
        <taxon>Domibacillus</taxon>
    </lineage>
</organism>
<feature type="transmembrane region" description="Helical" evidence="7">
    <location>
        <begin position="156"/>
        <end position="176"/>
    </location>
</feature>
<dbReference type="Gene3D" id="1.10.3730.20">
    <property type="match status" value="1"/>
</dbReference>
<evidence type="ECO:0000256" key="3">
    <source>
        <dbReference type="ARBA" id="ARBA00022475"/>
    </source>
</evidence>
<feature type="transmembrane region" description="Helical" evidence="7">
    <location>
        <begin position="42"/>
        <end position="61"/>
    </location>
</feature>
<accession>A0A1E7DRT4</accession>
<dbReference type="RefSeq" id="WP_069937790.1">
    <property type="nucleotide sequence ID" value="NZ_MAMP01000012.1"/>
</dbReference>
<keyword evidence="5 7" id="KW-1133">Transmembrane helix</keyword>